<dbReference type="RefSeq" id="WP_145279474.1">
    <property type="nucleotide sequence ID" value="NZ_CP036427.1"/>
</dbReference>
<dbReference type="OrthoDB" id="6111975at2"/>
<name>A0A518HEI1_9BACT</name>
<dbReference type="CDD" id="cd14014">
    <property type="entry name" value="STKc_PknB_like"/>
    <property type="match status" value="1"/>
</dbReference>
<dbReference type="GO" id="GO:0005524">
    <property type="term" value="F:ATP binding"/>
    <property type="evidence" value="ECO:0007669"/>
    <property type="project" value="UniProtKB-KW"/>
</dbReference>
<evidence type="ECO:0000313" key="7">
    <source>
        <dbReference type="EMBL" id="QDV39255.1"/>
    </source>
</evidence>
<evidence type="ECO:0000259" key="6">
    <source>
        <dbReference type="PROSITE" id="PS50011"/>
    </source>
</evidence>
<dbReference type="PANTHER" id="PTHR43289">
    <property type="entry name" value="MITOGEN-ACTIVATED PROTEIN KINASE KINASE KINASE 20-RELATED"/>
    <property type="match status" value="1"/>
</dbReference>
<dbReference type="InterPro" id="IPR000719">
    <property type="entry name" value="Prot_kinase_dom"/>
</dbReference>
<dbReference type="SMART" id="SM00028">
    <property type="entry name" value="TPR"/>
    <property type="match status" value="6"/>
</dbReference>
<dbReference type="SMART" id="SM00220">
    <property type="entry name" value="S_TKc"/>
    <property type="match status" value="1"/>
</dbReference>
<evidence type="ECO:0000256" key="3">
    <source>
        <dbReference type="ARBA" id="ARBA00022777"/>
    </source>
</evidence>
<feature type="domain" description="Protein kinase" evidence="6">
    <location>
        <begin position="134"/>
        <end position="426"/>
    </location>
</feature>
<keyword evidence="2" id="KW-0547">Nucleotide-binding</keyword>
<dbReference type="Proteomes" id="UP000317835">
    <property type="component" value="Plasmid pElP_1"/>
</dbReference>
<reference evidence="7 8" key="1">
    <citation type="submission" date="2019-02" db="EMBL/GenBank/DDBJ databases">
        <title>Deep-cultivation of Planctomycetes and their phenomic and genomic characterization uncovers novel biology.</title>
        <authorList>
            <person name="Wiegand S."/>
            <person name="Jogler M."/>
            <person name="Boedeker C."/>
            <person name="Pinto D."/>
            <person name="Vollmers J."/>
            <person name="Rivas-Marin E."/>
            <person name="Kohn T."/>
            <person name="Peeters S.H."/>
            <person name="Heuer A."/>
            <person name="Rast P."/>
            <person name="Oberbeckmann S."/>
            <person name="Bunk B."/>
            <person name="Jeske O."/>
            <person name="Meyerdierks A."/>
            <person name="Storesund J.E."/>
            <person name="Kallscheuer N."/>
            <person name="Luecker S."/>
            <person name="Lage O.M."/>
            <person name="Pohl T."/>
            <person name="Merkel B.J."/>
            <person name="Hornburger P."/>
            <person name="Mueller R.-W."/>
            <person name="Bruemmer F."/>
            <person name="Labrenz M."/>
            <person name="Spormann A.M."/>
            <person name="Op den Camp H."/>
            <person name="Overmann J."/>
            <person name="Amann R."/>
            <person name="Jetten M.S.M."/>
            <person name="Mascher T."/>
            <person name="Medema M.H."/>
            <person name="Devos D.P."/>
            <person name="Kaster A.-K."/>
            <person name="Ovreas L."/>
            <person name="Rohde M."/>
            <person name="Galperin M.Y."/>
            <person name="Jogler C."/>
        </authorList>
    </citation>
    <scope>NUCLEOTIDE SEQUENCE [LARGE SCALE GENOMIC DNA]</scope>
    <source>
        <strain evidence="7 8">ElP</strain>
        <plasmid evidence="8">pelp_1</plasmid>
    </source>
</reference>
<keyword evidence="7" id="KW-0614">Plasmid</keyword>
<dbReference type="PROSITE" id="PS00108">
    <property type="entry name" value="PROTEIN_KINASE_ST"/>
    <property type="match status" value="1"/>
</dbReference>
<accession>A0A518HEI1</accession>
<dbReference type="InterPro" id="IPR011009">
    <property type="entry name" value="Kinase-like_dom_sf"/>
</dbReference>
<dbReference type="InterPro" id="IPR011990">
    <property type="entry name" value="TPR-like_helical_dom_sf"/>
</dbReference>
<proteinExistence type="predicted"/>
<evidence type="ECO:0000256" key="5">
    <source>
        <dbReference type="SAM" id="MobiDB-lite"/>
    </source>
</evidence>
<dbReference type="Gene3D" id="1.10.510.10">
    <property type="entry name" value="Transferase(Phosphotransferase) domain 1"/>
    <property type="match status" value="1"/>
</dbReference>
<dbReference type="InterPro" id="IPR019734">
    <property type="entry name" value="TPR_rpt"/>
</dbReference>
<feature type="compositionally biased region" description="Polar residues" evidence="5">
    <location>
        <begin position="308"/>
        <end position="319"/>
    </location>
</feature>
<dbReference type="EC" id="2.7.11.1" evidence="7"/>
<dbReference type="KEGG" id="tpla:ElP_72190"/>
<dbReference type="PROSITE" id="PS50011">
    <property type="entry name" value="PROTEIN_KINASE_DOM"/>
    <property type="match status" value="1"/>
</dbReference>
<keyword evidence="3 7" id="KW-0418">Kinase</keyword>
<keyword evidence="4" id="KW-0067">ATP-binding</keyword>
<evidence type="ECO:0000313" key="8">
    <source>
        <dbReference type="Proteomes" id="UP000317835"/>
    </source>
</evidence>
<protein>
    <submittedName>
        <fullName evidence="7">Serine/threonine-protein kinase PknD</fullName>
        <ecNumber evidence="7">2.7.11.1</ecNumber>
    </submittedName>
</protein>
<dbReference type="SUPFAM" id="SSF56112">
    <property type="entry name" value="Protein kinase-like (PK-like)"/>
    <property type="match status" value="1"/>
</dbReference>
<evidence type="ECO:0000256" key="2">
    <source>
        <dbReference type="ARBA" id="ARBA00022741"/>
    </source>
</evidence>
<dbReference type="EMBL" id="CP036427">
    <property type="protein sequence ID" value="QDV39255.1"/>
    <property type="molecule type" value="Genomic_DNA"/>
</dbReference>
<sequence length="1083" mass="117100">MDADRHLLFGLLALQNGLIQQAQLVAAFHAWTCDKARSLADQLIALGYLNAAQRAAVEALAALHVEAHGGDVEQSLAAVPAGRSTRERLADLGDPDLEATLSRVASGHGSTEDGEADRTASYAVGAATSDGQRFRVLRPYARGGLGAVFVAIDEELHREVALKQILDHHADDPTSRQRFLLEAEVTGGLEHPGIVPVYGLGSYVDGRPYYAMRFIRGDSLKEAIDRFHSNGALKSSPGRRSLGLRKLLRRFTDVCNAIEYAHSRGVLHRDIKPGNIIVGKHGETLVVDWGLAKATGEAEPGSEERTLVPSSSGGSSETLPGSALGTPAYMSPEQARGDLEHLGPWSDVYSLGATFYCLLTGKPPLEGDDIGKLLRAVQRAEFPPPRQIDQSIDAALQAVCLKAMALQPEDRYATPRLLAEDIERWMADEPVTAWREPVSRWLLRWLTRHRTGVTAAGAALLVALAGTAAVLAVQTRANADLNRANTDLEVANQKVTRINTALAASNERERARFALAQEAIRTFHTGVSEDVLLKQEEFQALRAKLLREAREFYRKLEGLLQGHADRDSRLALGRAYLEVGELTKQLDSIEEAQTVLRRALVLFEALAREDPADAEPRRSLALGLRSLGEILTGVGRNADALEAHGRSRDLLRALAEADPADRRLRGEWARSEMYYGMSLSSNHRPPSQVLEAAERARSILEAATGGDPLSVDLQSDLADLYGALAIALGAAGRGEEERTAYERARDLGEALFRANPEDADIGHELARNLGNMGICLAAAGRLPEALAAFDRAQEVLKAVEGSNPTLLRLPAASAWIDTSAAFVLIALGRDEEALAALGRAGAAREVLIKANPAVTRNREQLILTHRQTADIHRRSGRMAEVLASLKLAQENAASLADAHPENRGYRQDLVAAYADLGDVHAAMGKPAESSATYDAALAIGRQIAQADPATASLQSDLATTFRRRGIAMQKFDRPADAVRDFRRAITLLQELTEPTPGDYYNIACSQSLLAGLAAEAGSGLTSDAVRAEADHAMATLHRAVALGWRDAAWARIDSDLDPIRSRSDFQLLMMDLTFPADPFDRGD</sequence>
<dbReference type="Gene3D" id="3.30.200.20">
    <property type="entry name" value="Phosphorylase Kinase, domain 1"/>
    <property type="match status" value="1"/>
</dbReference>
<feature type="region of interest" description="Disordered" evidence="5">
    <location>
        <begin position="296"/>
        <end position="331"/>
    </location>
</feature>
<dbReference type="SUPFAM" id="SSF48452">
    <property type="entry name" value="TPR-like"/>
    <property type="match status" value="3"/>
</dbReference>
<gene>
    <name evidence="7" type="primary">pknD</name>
    <name evidence="7" type="ORF">ElP_72190</name>
</gene>
<keyword evidence="1 7" id="KW-0808">Transferase</keyword>
<dbReference type="PANTHER" id="PTHR43289:SF6">
    <property type="entry name" value="SERINE_THREONINE-PROTEIN KINASE NEKL-3"/>
    <property type="match status" value="1"/>
</dbReference>
<dbReference type="Pfam" id="PF00069">
    <property type="entry name" value="Pkinase"/>
    <property type="match status" value="1"/>
</dbReference>
<organism evidence="7 8">
    <name type="scientific">Tautonia plasticadhaerens</name>
    <dbReference type="NCBI Taxonomy" id="2527974"/>
    <lineage>
        <taxon>Bacteria</taxon>
        <taxon>Pseudomonadati</taxon>
        <taxon>Planctomycetota</taxon>
        <taxon>Planctomycetia</taxon>
        <taxon>Isosphaerales</taxon>
        <taxon>Isosphaeraceae</taxon>
        <taxon>Tautonia</taxon>
    </lineage>
</organism>
<evidence type="ECO:0000256" key="1">
    <source>
        <dbReference type="ARBA" id="ARBA00022679"/>
    </source>
</evidence>
<dbReference type="Gene3D" id="1.25.40.10">
    <property type="entry name" value="Tetratricopeptide repeat domain"/>
    <property type="match status" value="3"/>
</dbReference>
<keyword evidence="8" id="KW-1185">Reference proteome</keyword>
<dbReference type="AlphaFoldDB" id="A0A518HEI1"/>
<geneLocation type="plasmid" evidence="8">
    <name>pelp_1</name>
</geneLocation>
<dbReference type="GO" id="GO:0004674">
    <property type="term" value="F:protein serine/threonine kinase activity"/>
    <property type="evidence" value="ECO:0007669"/>
    <property type="project" value="UniProtKB-EC"/>
</dbReference>
<dbReference type="InterPro" id="IPR008271">
    <property type="entry name" value="Ser/Thr_kinase_AS"/>
</dbReference>
<dbReference type="NCBIfam" id="NF047558">
    <property type="entry name" value="TPR_END_plus"/>
    <property type="match status" value="1"/>
</dbReference>
<evidence type="ECO:0000256" key="4">
    <source>
        <dbReference type="ARBA" id="ARBA00022840"/>
    </source>
</evidence>